<evidence type="ECO:0000256" key="4">
    <source>
        <dbReference type="SAM" id="Coils"/>
    </source>
</evidence>
<dbReference type="OrthoDB" id="273345at2759"/>
<sequence>MGLFKQTRSGHQTASGSSNNPEKSTHTGIVVFWSFPSQQGVLIQTRLKSVKEQRSSNEAQLKELHEALNIEKSLRVESQDRTRLLNELTDLKKEICQLDQELGAYGACDPVKLEETKRAITLGKEAAIRWTDNYGVVLNYFTRQNGVSADDVRKYLGVPEDYEDQVY</sequence>
<keyword evidence="2 4" id="KW-0175">Coiled coil</keyword>
<reference evidence="7 8" key="1">
    <citation type="journal article" date="2020" name="ISME J.">
        <title>Uncovering the hidden diversity of litter-decomposition mechanisms in mushroom-forming fungi.</title>
        <authorList>
            <person name="Floudas D."/>
            <person name="Bentzer J."/>
            <person name="Ahren D."/>
            <person name="Johansson T."/>
            <person name="Persson P."/>
            <person name="Tunlid A."/>
        </authorList>
    </citation>
    <scope>NUCLEOTIDE SEQUENCE [LARGE SCALE GENOMIC DNA]</scope>
    <source>
        <strain evidence="7 8">CBS 291.85</strain>
    </source>
</reference>
<comment type="caution">
    <text evidence="7">The sequence shown here is derived from an EMBL/GenBank/DDBJ whole genome shotgun (WGS) entry which is preliminary data.</text>
</comment>
<dbReference type="AlphaFoldDB" id="A0A8H5CY10"/>
<evidence type="ECO:0000313" key="8">
    <source>
        <dbReference type="Proteomes" id="UP000559256"/>
    </source>
</evidence>
<evidence type="ECO:0000256" key="5">
    <source>
        <dbReference type="SAM" id="MobiDB-lite"/>
    </source>
</evidence>
<name>A0A8H5CY10_9AGAR</name>
<feature type="region of interest" description="Disordered" evidence="5">
    <location>
        <begin position="1"/>
        <end position="23"/>
    </location>
</feature>
<feature type="compositionally biased region" description="Polar residues" evidence="5">
    <location>
        <begin position="1"/>
        <end position="22"/>
    </location>
</feature>
<feature type="domain" description="Leucine zipper with capping helix" evidence="6">
    <location>
        <begin position="111"/>
        <end position="163"/>
    </location>
</feature>
<gene>
    <name evidence="7" type="ORF">D9758_006840</name>
</gene>
<keyword evidence="8" id="KW-1185">Reference proteome</keyword>
<evidence type="ECO:0000313" key="7">
    <source>
        <dbReference type="EMBL" id="KAF5348682.1"/>
    </source>
</evidence>
<comment type="subcellular location">
    <subcellularLocation>
        <location evidence="1">Nucleus</location>
    </subcellularLocation>
</comment>
<dbReference type="InterPro" id="IPR040661">
    <property type="entry name" value="LZ3wCH"/>
</dbReference>
<dbReference type="Proteomes" id="UP000559256">
    <property type="component" value="Unassembled WGS sequence"/>
</dbReference>
<evidence type="ECO:0000256" key="3">
    <source>
        <dbReference type="ARBA" id="ARBA00023242"/>
    </source>
</evidence>
<proteinExistence type="predicted"/>
<keyword evidence="3" id="KW-0539">Nucleus</keyword>
<evidence type="ECO:0000256" key="2">
    <source>
        <dbReference type="ARBA" id="ARBA00023054"/>
    </source>
</evidence>
<dbReference type="EMBL" id="JAACJM010000085">
    <property type="protein sequence ID" value="KAF5348682.1"/>
    <property type="molecule type" value="Genomic_DNA"/>
</dbReference>
<accession>A0A8H5CY10</accession>
<evidence type="ECO:0000259" key="6">
    <source>
        <dbReference type="Pfam" id="PF18517"/>
    </source>
</evidence>
<feature type="coiled-coil region" evidence="4">
    <location>
        <begin position="47"/>
        <end position="94"/>
    </location>
</feature>
<dbReference type="GO" id="GO:0005634">
    <property type="term" value="C:nucleus"/>
    <property type="evidence" value="ECO:0007669"/>
    <property type="project" value="UniProtKB-SubCell"/>
</dbReference>
<dbReference type="Pfam" id="PF18517">
    <property type="entry name" value="LZ3wCH"/>
    <property type="match status" value="1"/>
</dbReference>
<protein>
    <recommendedName>
        <fullName evidence="6">Leucine zipper with capping helix domain-containing protein</fullName>
    </recommendedName>
</protein>
<evidence type="ECO:0000256" key="1">
    <source>
        <dbReference type="ARBA" id="ARBA00004123"/>
    </source>
</evidence>
<organism evidence="7 8">
    <name type="scientific">Tetrapyrgos nigripes</name>
    <dbReference type="NCBI Taxonomy" id="182062"/>
    <lineage>
        <taxon>Eukaryota</taxon>
        <taxon>Fungi</taxon>
        <taxon>Dikarya</taxon>
        <taxon>Basidiomycota</taxon>
        <taxon>Agaricomycotina</taxon>
        <taxon>Agaricomycetes</taxon>
        <taxon>Agaricomycetidae</taxon>
        <taxon>Agaricales</taxon>
        <taxon>Marasmiineae</taxon>
        <taxon>Marasmiaceae</taxon>
        <taxon>Tetrapyrgos</taxon>
    </lineage>
</organism>